<dbReference type="InterPro" id="IPR002575">
    <property type="entry name" value="Aminoglycoside_PTrfase"/>
</dbReference>
<dbReference type="SUPFAM" id="SSF56112">
    <property type="entry name" value="Protein kinase-like (PK-like)"/>
    <property type="match status" value="1"/>
</dbReference>
<feature type="domain" description="Aminoglycoside phosphotransferase" evidence="1">
    <location>
        <begin position="114"/>
        <end position="267"/>
    </location>
</feature>
<dbReference type="PATRIC" id="fig|1121448.10.peg.1797"/>
<evidence type="ECO:0000313" key="2">
    <source>
        <dbReference type="EMBL" id="AGW13624.1"/>
    </source>
</evidence>
<evidence type="ECO:0000313" key="3">
    <source>
        <dbReference type="Proteomes" id="UP000016587"/>
    </source>
</evidence>
<proteinExistence type="predicted"/>
<dbReference type="eggNOG" id="COG3173">
    <property type="taxonomic scope" value="Bacteria"/>
</dbReference>
<dbReference type="RefSeq" id="WP_021760505.1">
    <property type="nucleotide sequence ID" value="NC_022444.1"/>
</dbReference>
<dbReference type="OrthoDB" id="9797603at2"/>
<dbReference type="KEGG" id="dgg:DGI_1830"/>
<keyword evidence="3" id="KW-1185">Reference proteome</keyword>
<reference evidence="2 3" key="1">
    <citation type="journal article" date="2013" name="J. Bacteriol.">
        <title>Roles of HynAB and Ech, the only two hydrogenases found in the model sulfate reducer Desulfovibrio gigas.</title>
        <authorList>
            <person name="Morais-Silva F.O."/>
            <person name="Santos C.I."/>
            <person name="Rodrigues R."/>
            <person name="Pereira I.A."/>
            <person name="Rodrigues-Pousada C."/>
        </authorList>
    </citation>
    <scope>NUCLEOTIDE SEQUENCE [LARGE SCALE GENOMIC DNA]</scope>
    <source>
        <strain evidence="3">ATCC 19364 / DSM 1382 / NCIMB 9332 / VKM B-1759</strain>
    </source>
</reference>
<dbReference type="EMBL" id="CP006585">
    <property type="protein sequence ID" value="AGW13624.1"/>
    <property type="molecule type" value="Genomic_DNA"/>
</dbReference>
<gene>
    <name evidence="2" type="ORF">DGI_1830</name>
</gene>
<protein>
    <submittedName>
        <fullName evidence="2">Putative aminoglycoside phosphotransferase</fullName>
    </submittedName>
</protein>
<evidence type="ECO:0000259" key="1">
    <source>
        <dbReference type="Pfam" id="PF01636"/>
    </source>
</evidence>
<dbReference type="STRING" id="1121448.DGI_1830"/>
<dbReference type="Pfam" id="PF01636">
    <property type="entry name" value="APH"/>
    <property type="match status" value="1"/>
</dbReference>
<dbReference type="Proteomes" id="UP000016587">
    <property type="component" value="Chromosome"/>
</dbReference>
<organism evidence="2 3">
    <name type="scientific">Megalodesulfovibrio gigas (strain ATCC 19364 / DSM 1382 / NCIMB 9332 / VKM B-1759)</name>
    <name type="common">Desulfovibrio gigas</name>
    <dbReference type="NCBI Taxonomy" id="1121448"/>
    <lineage>
        <taxon>Bacteria</taxon>
        <taxon>Pseudomonadati</taxon>
        <taxon>Thermodesulfobacteriota</taxon>
        <taxon>Desulfovibrionia</taxon>
        <taxon>Desulfovibrionales</taxon>
        <taxon>Desulfovibrionaceae</taxon>
        <taxon>Megalodesulfovibrio</taxon>
    </lineage>
</organism>
<name>T2GBT5_MEGG1</name>
<accession>T2GBT5</accession>
<dbReference type="InterPro" id="IPR011009">
    <property type="entry name" value="Kinase-like_dom_sf"/>
</dbReference>
<dbReference type="Gene3D" id="3.90.1200.10">
    <property type="match status" value="1"/>
</dbReference>
<dbReference type="GO" id="GO:0016740">
    <property type="term" value="F:transferase activity"/>
    <property type="evidence" value="ECO:0007669"/>
    <property type="project" value="UniProtKB-KW"/>
</dbReference>
<dbReference type="HOGENOM" id="CLU_728907_0_0_7"/>
<sequence>MRDVELPALDAFLKARFGPSASLTAVRTMAGASKQGIKEFGYGKPVLVEYELDGQRREAVFSSMRGDKYGHQFYWDRAAILMFQHETSARLPGHARSLALGYVGAGGRLVLCNDIEEFFVLQEKLPGHDYYDDLERIRRGDFRPSDLVMARSLAAWLADIHQTRKADPDLYWRHIRNLIGSSECILGLIDEAYPPDFPDFSADRFLALEKRLLDWRWTLKPLHHRLAQVHGDFHPFNVLTSEDGSFGLLDRSRGEWGEPAGDLAAMAVNYLLLGLLMHPETPLEFRGPFRELWDAFFEEYLARTADAQALEVIGPFFVFRCLVVASPQWYPGHPPAVRQGLLRFMERVAGKPFDFRQPETFLC</sequence>
<reference evidence="3" key="2">
    <citation type="submission" date="2013-07" db="EMBL/GenBank/DDBJ databases">
        <authorList>
            <person name="Morais-Silva F.O."/>
            <person name="Rezende A.M."/>
            <person name="Pimentel C."/>
            <person name="Resende D.M."/>
            <person name="Santos C.I."/>
            <person name="Clemente C."/>
            <person name="de Oliveira L.M."/>
            <person name="da Silva S.M."/>
            <person name="Costa D.A."/>
            <person name="Varela-Raposo A."/>
            <person name="Horacio E.C.A."/>
            <person name="Matos M."/>
            <person name="Flores O."/>
            <person name="Ruiz J.C."/>
            <person name="Rodrigues-Pousada C."/>
        </authorList>
    </citation>
    <scope>NUCLEOTIDE SEQUENCE [LARGE SCALE GENOMIC DNA]</scope>
    <source>
        <strain evidence="3">ATCC 19364 / DSM 1382 / NCIMB 9332 / VKM B-1759</strain>
    </source>
</reference>
<keyword evidence="2" id="KW-0808">Transferase</keyword>
<dbReference type="AlphaFoldDB" id="T2GBT5"/>